<evidence type="ECO:0000313" key="3">
    <source>
        <dbReference type="Proteomes" id="UP000019062"/>
    </source>
</evidence>
<dbReference type="EMBL" id="ASQA01000042">
    <property type="protein sequence ID" value="ETT81188.1"/>
    <property type="molecule type" value="Genomic_DNA"/>
</dbReference>
<accession>W4EKS7</accession>
<gene>
    <name evidence="2" type="ORF">C176_20819</name>
</gene>
<dbReference type="Proteomes" id="UP000019062">
    <property type="component" value="Unassembled WGS sequence"/>
</dbReference>
<dbReference type="RefSeq" id="WP_038190844.1">
    <property type="nucleotide sequence ID" value="NZ_ASQA01000042.1"/>
</dbReference>
<comment type="caution">
    <text evidence="2">The sequence shown here is derived from an EMBL/GenBank/DDBJ whole genome shotgun (WGS) entry which is preliminary data.</text>
</comment>
<name>W4EKS7_9BACL</name>
<organism evidence="2 3">
    <name type="scientific">Viridibacillus arenosi FSL R5-213</name>
    <dbReference type="NCBI Taxonomy" id="1227360"/>
    <lineage>
        <taxon>Bacteria</taxon>
        <taxon>Bacillati</taxon>
        <taxon>Bacillota</taxon>
        <taxon>Bacilli</taxon>
        <taxon>Bacillales</taxon>
        <taxon>Caryophanaceae</taxon>
        <taxon>Viridibacillus</taxon>
    </lineage>
</organism>
<reference evidence="2 3" key="1">
    <citation type="journal article" date="2014" name="BMC Genomics">
        <title>Genomic comparison of sporeforming bacilli isolated from milk.</title>
        <authorList>
            <person name="Moreno Switt A.I."/>
            <person name="Andrus A.D."/>
            <person name="Ranieri M.L."/>
            <person name="Orsi R.H."/>
            <person name="Ivy R."/>
            <person name="den Bakker H.C."/>
            <person name="Martin N.H."/>
            <person name="Wiedmann M."/>
            <person name="Boor K.J."/>
        </authorList>
    </citation>
    <scope>NUCLEOTIDE SEQUENCE [LARGE SCALE GENOMIC DNA]</scope>
    <source>
        <strain evidence="2 3">FSL R5-213</strain>
    </source>
</reference>
<dbReference type="Gene3D" id="2.60.120.10">
    <property type="entry name" value="Jelly Rolls"/>
    <property type="match status" value="1"/>
</dbReference>
<protein>
    <recommendedName>
        <fullName evidence="1">Cupin type-2 domain-containing protein</fullName>
    </recommendedName>
</protein>
<dbReference type="eggNOG" id="COG1917">
    <property type="taxonomic scope" value="Bacteria"/>
</dbReference>
<dbReference type="InterPro" id="IPR014710">
    <property type="entry name" value="RmlC-like_jellyroll"/>
</dbReference>
<dbReference type="SUPFAM" id="SSF51182">
    <property type="entry name" value="RmlC-like cupins"/>
    <property type="match status" value="1"/>
</dbReference>
<sequence length="117" mass="12864">MQIFNITKRRMNAFDSDFQLSHICQTSTSTNISLMTLEEDGVIGNHQTVTNQLLIVLNGAGNVAGKEGGKTVGPGDVVFWDKGEWHETTSECGMQVMVIESDELRASDMLSLKGWTI</sequence>
<evidence type="ECO:0000313" key="2">
    <source>
        <dbReference type="EMBL" id="ETT81188.1"/>
    </source>
</evidence>
<dbReference type="InterPro" id="IPR013096">
    <property type="entry name" value="Cupin_2"/>
</dbReference>
<evidence type="ECO:0000259" key="1">
    <source>
        <dbReference type="Pfam" id="PF07883"/>
    </source>
</evidence>
<proteinExistence type="predicted"/>
<dbReference type="InterPro" id="IPR011051">
    <property type="entry name" value="RmlC_Cupin_sf"/>
</dbReference>
<dbReference type="AlphaFoldDB" id="W4EKS7"/>
<dbReference type="Pfam" id="PF07883">
    <property type="entry name" value="Cupin_2"/>
    <property type="match status" value="1"/>
</dbReference>
<feature type="domain" description="Cupin type-2" evidence="1">
    <location>
        <begin position="34"/>
        <end position="89"/>
    </location>
</feature>
<keyword evidence="3" id="KW-1185">Reference proteome</keyword>